<evidence type="ECO:0000313" key="2">
    <source>
        <dbReference type="Proteomes" id="UP000033018"/>
    </source>
</evidence>
<dbReference type="GeneID" id="28800910"/>
<dbReference type="RefSeq" id="YP_009275757.1">
    <property type="nucleotide sequence ID" value="NC_030932.1"/>
</dbReference>
<accession>A0A0E3T6B0</accession>
<evidence type="ECO:0000313" key="1">
    <source>
        <dbReference type="EMBL" id="AKC03096.1"/>
    </source>
</evidence>
<name>A0A0E3T6B0_9CAUD</name>
<protein>
    <submittedName>
        <fullName evidence="1">Uncharacterized protein</fullName>
    </submittedName>
</protein>
<keyword evidence="2" id="KW-1185">Reference proteome</keyword>
<reference evidence="1 2" key="1">
    <citation type="journal article" date="2015" name="Sci. Rep.">
        <title>Bacteriophages of wastewater foaming-associated filamentous Gordonia reduce host levels in raw activated sludge.</title>
        <authorList>
            <person name="Liu M."/>
            <person name="Gill J.J."/>
            <person name="Young R."/>
            <person name="Summer E.J."/>
        </authorList>
    </citation>
    <scope>NUCLEOTIDE SEQUENCE [LARGE SCALE GENOMIC DNA]</scope>
</reference>
<dbReference type="Proteomes" id="UP000033018">
    <property type="component" value="Segment"/>
</dbReference>
<organism evidence="1 2">
    <name type="scientific">Gordonia phage Gsput1</name>
    <dbReference type="NCBI Taxonomy" id="1622193"/>
    <lineage>
        <taxon>Viruses</taxon>
        <taxon>Duplodnaviria</taxon>
        <taxon>Heunggongvirae</taxon>
        <taxon>Uroviricota</taxon>
        <taxon>Caudoviricetes</taxon>
        <taxon>Ruthgordonvirinae</taxon>
        <taxon>Gesputvirus</taxon>
        <taxon>Gesputvirus gsput1</taxon>
    </lineage>
</organism>
<proteinExistence type="predicted"/>
<gene>
    <name evidence="1" type="ORF">Gsput1_71</name>
</gene>
<sequence>MRQLHTGVSRDDHAPSSLGDVLDFDQLRDVLVIRHATDWHGSRHVTFTFEGRKPGAVEDQALVKVTVEVAQPFGADPLDLANRRPG</sequence>
<dbReference type="KEGG" id="vg:28800910"/>
<dbReference type="EMBL" id="KP790011">
    <property type="protein sequence ID" value="AKC03096.1"/>
    <property type="molecule type" value="Genomic_DNA"/>
</dbReference>